<feature type="region of interest" description="Disordered" evidence="1">
    <location>
        <begin position="1"/>
        <end position="24"/>
    </location>
</feature>
<evidence type="ECO:0000313" key="2">
    <source>
        <dbReference type="EMBL" id="SFR56794.1"/>
    </source>
</evidence>
<dbReference type="RefSeq" id="WP_090218928.1">
    <property type="nucleotide sequence ID" value="NZ_FOYO01000001.1"/>
</dbReference>
<dbReference type="OrthoDB" id="5395100at2"/>
<accession>A0A1I6HQY4</accession>
<evidence type="ECO:0000256" key="1">
    <source>
        <dbReference type="SAM" id="MobiDB-lite"/>
    </source>
</evidence>
<evidence type="ECO:0000313" key="3">
    <source>
        <dbReference type="Proteomes" id="UP000199658"/>
    </source>
</evidence>
<dbReference type="Proteomes" id="UP000199658">
    <property type="component" value="Unassembled WGS sequence"/>
</dbReference>
<proteinExistence type="predicted"/>
<gene>
    <name evidence="2" type="ORF">SAMN04488002_3277</name>
</gene>
<dbReference type="STRING" id="670154.SAMN04488002_3277"/>
<dbReference type="NCBIfam" id="TIGR02594">
    <property type="entry name" value="TIGR02594 family protein"/>
    <property type="match status" value="1"/>
</dbReference>
<dbReference type="AlphaFoldDB" id="A0A1I6HQY4"/>
<name>A0A1I6HQY4_9RHOB</name>
<keyword evidence="3" id="KW-1185">Reference proteome</keyword>
<protein>
    <submittedName>
        <fullName evidence="2">TIGR02594 family protein</fullName>
    </submittedName>
</protein>
<dbReference type="InterPro" id="IPR013423">
    <property type="entry name" value="CHP02594"/>
</dbReference>
<organism evidence="2 3">
    <name type="scientific">Litoreibacter janthinus</name>
    <dbReference type="NCBI Taxonomy" id="670154"/>
    <lineage>
        <taxon>Bacteria</taxon>
        <taxon>Pseudomonadati</taxon>
        <taxon>Pseudomonadota</taxon>
        <taxon>Alphaproteobacteria</taxon>
        <taxon>Rhodobacterales</taxon>
        <taxon>Roseobacteraceae</taxon>
        <taxon>Litoreibacter</taxon>
    </lineage>
</organism>
<sequence>MCGTTMINPSASPTAGATDSRPSAPCCGPTPWMNTALGELGVHEYAGLNNANPRVMEFHRSAGFTWTDDDSTEDNAWCGSFVTWSLRQAGITPANNGFRANSYSRSTLDSSGNGWPDGKIIPRPVYGATARKRRDGGGHVGFVAGTVPGQPDRIAILGGNQGGQRGTAAAGGEVNVKSYPRYTGGGETFIFMVPADYNWECCELQDYTGHVGPATTEG</sequence>
<dbReference type="EMBL" id="FOYO01000001">
    <property type="protein sequence ID" value="SFR56794.1"/>
    <property type="molecule type" value="Genomic_DNA"/>
</dbReference>
<feature type="compositionally biased region" description="Polar residues" evidence="1">
    <location>
        <begin position="1"/>
        <end position="21"/>
    </location>
</feature>
<reference evidence="3" key="1">
    <citation type="submission" date="2016-10" db="EMBL/GenBank/DDBJ databases">
        <authorList>
            <person name="Varghese N."/>
            <person name="Submissions S."/>
        </authorList>
    </citation>
    <scope>NUCLEOTIDE SEQUENCE [LARGE SCALE GENOMIC DNA]</scope>
    <source>
        <strain evidence="3">DSM 26921</strain>
    </source>
</reference>